<dbReference type="PANTHER" id="PTHR34374:SF1">
    <property type="entry name" value="LARGE RIBOSOMAL RNA SUBUNIT ACCUMULATION PROTEIN YCED HOMOLOG 1, CHLOROPLASTIC"/>
    <property type="match status" value="1"/>
</dbReference>
<dbReference type="PANTHER" id="PTHR34374">
    <property type="entry name" value="LARGE RIBOSOMAL RNA SUBUNIT ACCUMULATION PROTEIN YCED HOMOLOG 1, CHLOROPLASTIC"/>
    <property type="match status" value="1"/>
</dbReference>
<dbReference type="AlphaFoldDB" id="A0A562IT47"/>
<sequence length="226" mass="23953">MPAASARRSDAASTDARRPAGDPAATAAERAAAKAWKVELRELGRRAGSLREWDKTLPAPGGWGVEMIGVPEGAPVELRLRLESVMEGVLVSGEVDVPVTGQCARCLEPLSDTLTLDVQELYAYEGSTTEATSAEDEVRRIEGDAIDLAPLVRDTVVLTLPLSPTCTPDCAGLCVDCGERLDDLPADHSHEVIDPRFAGLADRFANLTDTAEGSQSGSARTDPEEN</sequence>
<feature type="compositionally biased region" description="Low complexity" evidence="1">
    <location>
        <begin position="21"/>
        <end position="31"/>
    </location>
</feature>
<feature type="region of interest" description="Disordered" evidence="1">
    <location>
        <begin position="1"/>
        <end position="31"/>
    </location>
</feature>
<evidence type="ECO:0000313" key="3">
    <source>
        <dbReference type="Proteomes" id="UP000321490"/>
    </source>
</evidence>
<dbReference type="RefSeq" id="WP_153362037.1">
    <property type="nucleotide sequence ID" value="NZ_JABGDC010000187.1"/>
</dbReference>
<reference evidence="2 3" key="1">
    <citation type="submission" date="2019-07" db="EMBL/GenBank/DDBJ databases">
        <title>R&amp;d 2014.</title>
        <authorList>
            <person name="Klenk H.-P."/>
        </authorList>
    </citation>
    <scope>NUCLEOTIDE SEQUENCE [LARGE SCALE GENOMIC DNA]</scope>
    <source>
        <strain evidence="2 3">DSM 45764</strain>
    </source>
</reference>
<organism evidence="2 3">
    <name type="scientific">Modestobacter roseus</name>
    <dbReference type="NCBI Taxonomy" id="1181884"/>
    <lineage>
        <taxon>Bacteria</taxon>
        <taxon>Bacillati</taxon>
        <taxon>Actinomycetota</taxon>
        <taxon>Actinomycetes</taxon>
        <taxon>Geodermatophilales</taxon>
        <taxon>Geodermatophilaceae</taxon>
        <taxon>Modestobacter</taxon>
    </lineage>
</organism>
<keyword evidence="3" id="KW-1185">Reference proteome</keyword>
<proteinExistence type="predicted"/>
<dbReference type="OrthoDB" id="9790372at2"/>
<comment type="caution">
    <text evidence="2">The sequence shown here is derived from an EMBL/GenBank/DDBJ whole genome shotgun (WGS) entry which is preliminary data.</text>
</comment>
<dbReference type="Pfam" id="PF02620">
    <property type="entry name" value="YceD"/>
    <property type="match status" value="1"/>
</dbReference>
<name>A0A562IT47_9ACTN</name>
<evidence type="ECO:0000256" key="1">
    <source>
        <dbReference type="SAM" id="MobiDB-lite"/>
    </source>
</evidence>
<evidence type="ECO:0008006" key="4">
    <source>
        <dbReference type="Google" id="ProtNLM"/>
    </source>
</evidence>
<dbReference type="EMBL" id="VLKF01000001">
    <property type="protein sequence ID" value="TWH73913.1"/>
    <property type="molecule type" value="Genomic_DNA"/>
</dbReference>
<gene>
    <name evidence="2" type="ORF">JD78_02442</name>
</gene>
<feature type="compositionally biased region" description="Basic and acidic residues" evidence="1">
    <location>
        <begin position="7"/>
        <end position="20"/>
    </location>
</feature>
<evidence type="ECO:0000313" key="2">
    <source>
        <dbReference type="EMBL" id="TWH73913.1"/>
    </source>
</evidence>
<dbReference type="Proteomes" id="UP000321490">
    <property type="component" value="Unassembled WGS sequence"/>
</dbReference>
<dbReference type="InterPro" id="IPR003772">
    <property type="entry name" value="YceD"/>
</dbReference>
<protein>
    <recommendedName>
        <fullName evidence="4">DUF177 domain-containing protein</fullName>
    </recommendedName>
</protein>
<accession>A0A562IT47</accession>